<accession>A0AAD1WXC8</accession>
<evidence type="ECO:0000256" key="1">
    <source>
        <dbReference type="ARBA" id="ARBA00010954"/>
    </source>
</evidence>
<organism evidence="2 3">
    <name type="scientific">Pelobates cultripes</name>
    <name type="common">Western spadefoot toad</name>
    <dbReference type="NCBI Taxonomy" id="61616"/>
    <lineage>
        <taxon>Eukaryota</taxon>
        <taxon>Metazoa</taxon>
        <taxon>Chordata</taxon>
        <taxon>Craniata</taxon>
        <taxon>Vertebrata</taxon>
        <taxon>Euteleostomi</taxon>
        <taxon>Amphibia</taxon>
        <taxon>Batrachia</taxon>
        <taxon>Anura</taxon>
        <taxon>Pelobatoidea</taxon>
        <taxon>Pelobatidae</taxon>
        <taxon>Pelobates</taxon>
    </lineage>
</organism>
<sequence>MMGTLCAPARDEEVRKLKDIKDAIPLFRAIFSVLDLMKLDMANFAISSIRPHLMQQSVDYEQKKFQEFFDKNTSSLEFVSQWLQEAADDLMALHAVETTNIAAEATTGSISLVSVLNHAYMKLLAWNHLQKPFPETLLMDQSRFQEMQQELVQLTRQATLLLIIHNSAGPALFGLPGFIERMKSIIRVLLEGVDAPSINTKEAVATLSEKICAEVNSTLIQHGFTPFSSDNLESFKGQIQTALSPSNQIYQLIESRIQNFLLSYLSASNQKSLPLTPGGLGTIQQEIEKIAVKFARLVNYNKTVFSPYYDSLLSKILKK</sequence>
<evidence type="ECO:0000313" key="3">
    <source>
        <dbReference type="Proteomes" id="UP001295444"/>
    </source>
</evidence>
<dbReference type="InterPro" id="IPR008862">
    <property type="entry name" value="Tcp11"/>
</dbReference>
<dbReference type="PANTHER" id="PTHR12832:SF15">
    <property type="entry name" value="T-COMPLEX PROTEIN 11-LIKE PROTEIN 1"/>
    <property type="match status" value="1"/>
</dbReference>
<evidence type="ECO:0000313" key="2">
    <source>
        <dbReference type="EMBL" id="CAH2326089.1"/>
    </source>
</evidence>
<dbReference type="EMBL" id="OW240923">
    <property type="protein sequence ID" value="CAH2326089.1"/>
    <property type="molecule type" value="Genomic_DNA"/>
</dbReference>
<proteinExistence type="inferred from homology"/>
<dbReference type="PANTHER" id="PTHR12832">
    <property type="entry name" value="TESTIS-SPECIFIC PROTEIN PBS13 T-COMPLEX 11"/>
    <property type="match status" value="1"/>
</dbReference>
<dbReference type="Pfam" id="PF05794">
    <property type="entry name" value="Tcp11"/>
    <property type="match status" value="1"/>
</dbReference>
<protein>
    <submittedName>
        <fullName evidence="2">T-complex 11 1</fullName>
    </submittedName>
</protein>
<reference evidence="2" key="1">
    <citation type="submission" date="2022-03" db="EMBL/GenBank/DDBJ databases">
        <authorList>
            <person name="Alioto T."/>
            <person name="Alioto T."/>
            <person name="Gomez Garrido J."/>
        </authorList>
    </citation>
    <scope>NUCLEOTIDE SEQUENCE</scope>
</reference>
<dbReference type="AlphaFoldDB" id="A0AAD1WXC8"/>
<comment type="similarity">
    <text evidence="1">Belongs to the TCP11 family.</text>
</comment>
<keyword evidence="3" id="KW-1185">Reference proteome</keyword>
<name>A0AAD1WXC8_PELCU</name>
<dbReference type="Proteomes" id="UP001295444">
    <property type="component" value="Chromosome 12"/>
</dbReference>
<dbReference type="GO" id="GO:0007165">
    <property type="term" value="P:signal transduction"/>
    <property type="evidence" value="ECO:0007669"/>
    <property type="project" value="TreeGrafter"/>
</dbReference>
<gene>
    <name evidence="2" type="ORF">PECUL_23A048723</name>
</gene>